<reference evidence="1 2" key="1">
    <citation type="submission" date="2017-11" db="EMBL/GenBank/DDBJ databases">
        <title>Isolation and Characterization of Methanofollis Species from Methane Seep Offshore SW Taiwan.</title>
        <authorList>
            <person name="Teng N.-H."/>
            <person name="Lai M.-C."/>
            <person name="Chen S.-C."/>
        </authorList>
    </citation>
    <scope>NUCLEOTIDE SEQUENCE [LARGE SCALE GENOMIC DNA]</scope>
    <source>
        <strain evidence="1 2">FWC-SCC2</strain>
    </source>
</reference>
<evidence type="ECO:0000313" key="1">
    <source>
        <dbReference type="EMBL" id="TAJ45870.1"/>
    </source>
</evidence>
<accession>A0A483CX33</accession>
<proteinExistence type="predicted"/>
<dbReference type="Proteomes" id="UP000292580">
    <property type="component" value="Unassembled WGS sequence"/>
</dbReference>
<sequence length="18" mass="2051">MCANVCPKKAIEMAREEK</sequence>
<protein>
    <submittedName>
        <fullName evidence="1">Uncharacterized protein</fullName>
    </submittedName>
</protein>
<dbReference type="AlphaFoldDB" id="A0A483CX33"/>
<comment type="caution">
    <text evidence="1">The sequence shown here is derived from an EMBL/GenBank/DDBJ whole genome shotgun (WGS) entry which is preliminary data.</text>
</comment>
<organism evidence="1 2">
    <name type="scientific">Methanofollis fontis</name>
    <dbReference type="NCBI Taxonomy" id="2052832"/>
    <lineage>
        <taxon>Archaea</taxon>
        <taxon>Methanobacteriati</taxon>
        <taxon>Methanobacteriota</taxon>
        <taxon>Stenosarchaea group</taxon>
        <taxon>Methanomicrobia</taxon>
        <taxon>Methanomicrobiales</taxon>
        <taxon>Methanomicrobiaceae</taxon>
        <taxon>Methanofollis</taxon>
    </lineage>
</organism>
<gene>
    <name evidence="1" type="ORF">CUJ86_02415</name>
</gene>
<dbReference type="EMBL" id="PGCL01000001">
    <property type="protein sequence ID" value="TAJ45870.1"/>
    <property type="molecule type" value="Genomic_DNA"/>
</dbReference>
<evidence type="ECO:0000313" key="2">
    <source>
        <dbReference type="Proteomes" id="UP000292580"/>
    </source>
</evidence>
<name>A0A483CX33_9EURY</name>
<keyword evidence="2" id="KW-1185">Reference proteome</keyword>